<protein>
    <recommendedName>
        <fullName evidence="2">Luciferase-like domain-containing protein</fullName>
    </recommendedName>
</protein>
<organism evidence="3">
    <name type="scientific">marine metagenome</name>
    <dbReference type="NCBI Taxonomy" id="408172"/>
    <lineage>
        <taxon>unclassified sequences</taxon>
        <taxon>metagenomes</taxon>
        <taxon>ecological metagenomes</taxon>
    </lineage>
</organism>
<feature type="domain" description="Luciferase-like" evidence="2">
    <location>
        <begin position="13"/>
        <end position="289"/>
    </location>
</feature>
<dbReference type="InterPro" id="IPR036661">
    <property type="entry name" value="Luciferase-like_sf"/>
</dbReference>
<keyword evidence="1" id="KW-0560">Oxidoreductase</keyword>
<dbReference type="AlphaFoldDB" id="A0A381YK65"/>
<dbReference type="InterPro" id="IPR011251">
    <property type="entry name" value="Luciferase-like_dom"/>
</dbReference>
<evidence type="ECO:0000313" key="3">
    <source>
        <dbReference type="EMBL" id="SVA76847.1"/>
    </source>
</evidence>
<gene>
    <name evidence="3" type="ORF">METZ01_LOCUS129701</name>
</gene>
<dbReference type="PANTHER" id="PTHR43244">
    <property type="match status" value="1"/>
</dbReference>
<dbReference type="Gene3D" id="3.20.20.30">
    <property type="entry name" value="Luciferase-like domain"/>
    <property type="match status" value="1"/>
</dbReference>
<evidence type="ECO:0000256" key="1">
    <source>
        <dbReference type="ARBA" id="ARBA00023002"/>
    </source>
</evidence>
<dbReference type="InterPro" id="IPR050564">
    <property type="entry name" value="F420-G6PD/mer"/>
</dbReference>
<dbReference type="SUPFAM" id="SSF51679">
    <property type="entry name" value="Bacterial luciferase-like"/>
    <property type="match status" value="1"/>
</dbReference>
<evidence type="ECO:0000259" key="2">
    <source>
        <dbReference type="Pfam" id="PF00296"/>
    </source>
</evidence>
<reference evidence="3" key="1">
    <citation type="submission" date="2018-05" db="EMBL/GenBank/DDBJ databases">
        <authorList>
            <person name="Lanie J.A."/>
            <person name="Ng W.-L."/>
            <person name="Kazmierczak K.M."/>
            <person name="Andrzejewski T.M."/>
            <person name="Davidsen T.M."/>
            <person name="Wayne K.J."/>
            <person name="Tettelin H."/>
            <person name="Glass J.I."/>
            <person name="Rusch D."/>
            <person name="Podicherti R."/>
            <person name="Tsui H.-C.T."/>
            <person name="Winkler M.E."/>
        </authorList>
    </citation>
    <scope>NUCLEOTIDE SEQUENCE</scope>
</reference>
<proteinExistence type="predicted"/>
<feature type="non-terminal residue" evidence="3">
    <location>
        <position position="1"/>
    </location>
</feature>
<name>A0A381YK65_9ZZZZ</name>
<dbReference type="EMBL" id="UINC01018320">
    <property type="protein sequence ID" value="SVA76847.1"/>
    <property type="molecule type" value="Genomic_DNA"/>
</dbReference>
<dbReference type="PANTHER" id="PTHR43244:SF1">
    <property type="entry name" value="5,10-METHYLENETETRAHYDROMETHANOPTERIN REDUCTASE"/>
    <property type="match status" value="1"/>
</dbReference>
<dbReference type="CDD" id="cd01097">
    <property type="entry name" value="Tetrahydromethanopterin_reductase"/>
    <property type="match status" value="1"/>
</dbReference>
<sequence length="321" mass="34409">VIQGSVNLIPEAPVSVIRELAVRAEELGYRRCWVYDEGLATRDVYVTLAAILQATSRLIVGPGVTNAYTRHPGQSAAAIATLAEMSGGRAFLGLGAGGTLTLDPLGLERQRPAETVRQAIAACRGLFAGQQVDLDAPGFALRSARLDYGTADIEIWLAGRGPRMLELGGAECDGVMLDFIHKPSLGDYLARVQAGAERTGNQPQICYSTMVVTDDEALETVRPHMTYRLVDSPPSVRKALGMTDDDVDRIRSALAEGLDAAARHVPDDWVLPFVIAGTEEECAAELAELCDNHGLDEFMVPVLDPSSGEALLEVISRVLSR</sequence>
<dbReference type="GO" id="GO:0016705">
    <property type="term" value="F:oxidoreductase activity, acting on paired donors, with incorporation or reduction of molecular oxygen"/>
    <property type="evidence" value="ECO:0007669"/>
    <property type="project" value="InterPro"/>
</dbReference>
<dbReference type="Pfam" id="PF00296">
    <property type="entry name" value="Bac_luciferase"/>
    <property type="match status" value="1"/>
</dbReference>
<accession>A0A381YK65</accession>